<dbReference type="Proteomes" id="UP000800040">
    <property type="component" value="Unassembled WGS sequence"/>
</dbReference>
<evidence type="ECO:0000259" key="3">
    <source>
        <dbReference type="PROSITE" id="PS51391"/>
    </source>
</evidence>
<feature type="compositionally biased region" description="Polar residues" evidence="2">
    <location>
        <begin position="323"/>
        <end position="332"/>
    </location>
</feature>
<evidence type="ECO:0000256" key="1">
    <source>
        <dbReference type="SAM" id="Coils"/>
    </source>
</evidence>
<evidence type="ECO:0000256" key="2">
    <source>
        <dbReference type="SAM" id="MobiDB-lite"/>
    </source>
</evidence>
<dbReference type="PANTHER" id="PTHR12460:SF0">
    <property type="entry name" value="CID DOMAIN-CONTAINING PROTEIN-RELATED"/>
    <property type="match status" value="1"/>
</dbReference>
<dbReference type="Gene3D" id="1.25.40.90">
    <property type="match status" value="1"/>
</dbReference>
<dbReference type="PROSITE" id="PS51391">
    <property type="entry name" value="CID"/>
    <property type="match status" value="1"/>
</dbReference>
<accession>A0A6A5KG06</accession>
<dbReference type="Pfam" id="PF04818">
    <property type="entry name" value="CID"/>
    <property type="match status" value="1"/>
</dbReference>
<reference evidence="4" key="1">
    <citation type="submission" date="2020-01" db="EMBL/GenBank/DDBJ databases">
        <authorList>
            <consortium name="DOE Joint Genome Institute"/>
            <person name="Haridas S."/>
            <person name="Albert R."/>
            <person name="Binder M."/>
            <person name="Bloem J."/>
            <person name="Labutti K."/>
            <person name="Salamov A."/>
            <person name="Andreopoulos B."/>
            <person name="Baker S.E."/>
            <person name="Barry K."/>
            <person name="Bills G."/>
            <person name="Bluhm B.H."/>
            <person name="Cannon C."/>
            <person name="Castanera R."/>
            <person name="Culley D.E."/>
            <person name="Daum C."/>
            <person name="Ezra D."/>
            <person name="Gonzalez J.B."/>
            <person name="Henrissat B."/>
            <person name="Kuo A."/>
            <person name="Liang C."/>
            <person name="Lipzen A."/>
            <person name="Lutzoni F."/>
            <person name="Magnuson J."/>
            <person name="Mondo S."/>
            <person name="Nolan M."/>
            <person name="Ohm R."/>
            <person name="Pangilinan J."/>
            <person name="Park H.-J."/>
            <person name="Ramirez L."/>
            <person name="Alfaro M."/>
            <person name="Sun H."/>
            <person name="Tritt A."/>
            <person name="Yoshinaga Y."/>
            <person name="Zwiers L.-H."/>
            <person name="Turgeon B.G."/>
            <person name="Goodwin S.B."/>
            <person name="Spatafora J.W."/>
            <person name="Crous P.W."/>
            <person name="Grigoriev I.V."/>
        </authorList>
    </citation>
    <scope>NUCLEOTIDE SEQUENCE</scope>
    <source>
        <strain evidence="4">P77</strain>
    </source>
</reference>
<name>A0A6A5KG06_9PLEO</name>
<evidence type="ECO:0000313" key="4">
    <source>
        <dbReference type="EMBL" id="KAF1834811.1"/>
    </source>
</evidence>
<dbReference type="InterPro" id="IPR006569">
    <property type="entry name" value="CID_dom"/>
</dbReference>
<sequence length="444" mass="48040">MAFTEDSLKAKLSSLNETQEAISTVGQWILFHRRHADRIAQVWLQRMTESTPSKKLVLIYLANEITQTSKIRKKEEFLRAYEPILAEATTIAYRGSPHEIQNKIRRVVEVWRSRQVFNQAVQQDIERSLDEVDRSKSTRKPALGGSLFSASSVPPELASVAPLATSLQKADLAAKPAITTANQDYEKLTNPSAAIPSPPMHAAGLAALCKKLALAEGAVAESIKARRALISGLEQLLETNKSKLEQEDAQATDLKTRKDAIESRKRAVEEAILKGLSAAEQNKISTAPLPVATTSPVAGTFAAAQERPKVEELTPPPMESFTPVGSPQQAAASTAEPVPDLGDDVMPEPAAHPVVPETAPAPGHHTTQPGYATAMGEPNQHVAADLLKSLQHARPGAEGGVYGQHAYENAYKKRKMSRNAEDDFAAFAGDRDMAGIDDNFAELI</sequence>
<dbReference type="AlphaFoldDB" id="A0A6A5KG06"/>
<dbReference type="SMART" id="SM00582">
    <property type="entry name" value="RPR"/>
    <property type="match status" value="1"/>
</dbReference>
<dbReference type="InterPro" id="IPR008942">
    <property type="entry name" value="ENTH_VHS"/>
</dbReference>
<dbReference type="GO" id="GO:0031124">
    <property type="term" value="P:mRNA 3'-end processing"/>
    <property type="evidence" value="ECO:0007669"/>
    <property type="project" value="InterPro"/>
</dbReference>
<dbReference type="SUPFAM" id="SSF48464">
    <property type="entry name" value="ENTH/VHS domain"/>
    <property type="match status" value="1"/>
</dbReference>
<dbReference type="EMBL" id="ML975296">
    <property type="protein sequence ID" value="KAF1834811.1"/>
    <property type="molecule type" value="Genomic_DNA"/>
</dbReference>
<keyword evidence="5" id="KW-1185">Reference proteome</keyword>
<dbReference type="FunFam" id="1.25.40.90:FF:000030">
    <property type="entry name" value="DUF618 domain protein"/>
    <property type="match status" value="1"/>
</dbReference>
<feature type="coiled-coil region" evidence="1">
    <location>
        <begin position="230"/>
        <end position="271"/>
    </location>
</feature>
<organism evidence="4 5">
    <name type="scientific">Decorospora gaudefroyi</name>
    <dbReference type="NCBI Taxonomy" id="184978"/>
    <lineage>
        <taxon>Eukaryota</taxon>
        <taxon>Fungi</taxon>
        <taxon>Dikarya</taxon>
        <taxon>Ascomycota</taxon>
        <taxon>Pezizomycotina</taxon>
        <taxon>Dothideomycetes</taxon>
        <taxon>Pleosporomycetidae</taxon>
        <taxon>Pleosporales</taxon>
        <taxon>Pleosporineae</taxon>
        <taxon>Pleosporaceae</taxon>
        <taxon>Decorospora</taxon>
    </lineage>
</organism>
<dbReference type="GO" id="GO:0099122">
    <property type="term" value="F:RNA polymerase II C-terminal domain binding"/>
    <property type="evidence" value="ECO:0007669"/>
    <property type="project" value="InterPro"/>
</dbReference>
<dbReference type="PANTHER" id="PTHR12460">
    <property type="entry name" value="CYCLIN-DEPENDENT KINASE INHIBITOR-RELATED PROTEIN"/>
    <property type="match status" value="1"/>
</dbReference>
<keyword evidence="1" id="KW-0175">Coiled coil</keyword>
<dbReference type="CDD" id="cd17003">
    <property type="entry name" value="CID_Rtt103"/>
    <property type="match status" value="1"/>
</dbReference>
<dbReference type="OrthoDB" id="10069473at2759"/>
<dbReference type="InterPro" id="IPR047883">
    <property type="entry name" value="Rtt103-like_CID"/>
</dbReference>
<protein>
    <submittedName>
        <fullName evidence="4">DUF618-domain-containing protein</fullName>
    </submittedName>
</protein>
<feature type="domain" description="CID" evidence="3">
    <location>
        <begin position="1"/>
        <end position="133"/>
    </location>
</feature>
<evidence type="ECO:0000313" key="5">
    <source>
        <dbReference type="Proteomes" id="UP000800040"/>
    </source>
</evidence>
<feature type="region of interest" description="Disordered" evidence="2">
    <location>
        <begin position="309"/>
        <end position="348"/>
    </location>
</feature>
<gene>
    <name evidence="4" type="ORF">BDW02DRAFT_318240</name>
</gene>
<proteinExistence type="predicted"/>